<evidence type="ECO:0000313" key="1">
    <source>
        <dbReference type="EMBL" id="GAV05913.1"/>
    </source>
</evidence>
<organism evidence="1 2">
    <name type="scientific">Ramazzottius varieornatus</name>
    <name type="common">Water bear</name>
    <name type="synonym">Tardigrade</name>
    <dbReference type="NCBI Taxonomy" id="947166"/>
    <lineage>
        <taxon>Eukaryota</taxon>
        <taxon>Metazoa</taxon>
        <taxon>Ecdysozoa</taxon>
        <taxon>Tardigrada</taxon>
        <taxon>Eutardigrada</taxon>
        <taxon>Parachela</taxon>
        <taxon>Hypsibioidea</taxon>
        <taxon>Ramazzottiidae</taxon>
        <taxon>Ramazzottius</taxon>
    </lineage>
</organism>
<accession>A0A1D1VZU2</accession>
<dbReference type="EMBL" id="BDGG01000012">
    <property type="protein sequence ID" value="GAV05913.1"/>
    <property type="molecule type" value="Genomic_DNA"/>
</dbReference>
<dbReference type="Proteomes" id="UP000186922">
    <property type="component" value="Unassembled WGS sequence"/>
</dbReference>
<keyword evidence="2" id="KW-1185">Reference proteome</keyword>
<name>A0A1D1VZU2_RAMVA</name>
<dbReference type="AlphaFoldDB" id="A0A1D1VZU2"/>
<comment type="caution">
    <text evidence="1">The sequence shown here is derived from an EMBL/GenBank/DDBJ whole genome shotgun (WGS) entry which is preliminary data.</text>
</comment>
<protein>
    <submittedName>
        <fullName evidence="1">Uncharacterized protein</fullName>
    </submittedName>
</protein>
<gene>
    <name evidence="1" type="primary">RvY_15969-1</name>
    <name evidence="1" type="synonym">RvY_15969.1</name>
    <name evidence="1" type="ORF">RvY_15969</name>
</gene>
<sequence>MADEEEDDFHDEIDIDPQHLIDDLKYSRHMVVVAERSMKNFNENLSHSRIVHNEEVGKLQDKRIEEEHIINSSKNGGNDFIFNMFVHHGRSQEEARSFIHSTPDKIKAALRRKILLKRRGLDILIYHKARAKQIKQENNTKRKISISNKTSGTDIIFRTKFPNYSMKRVARKTFDNAKCITNAATHIELIEDIAGKLAAVDGYLKEDATNFERTLKDLSVRTLR</sequence>
<reference evidence="1 2" key="1">
    <citation type="journal article" date="2016" name="Nat. Commun.">
        <title>Extremotolerant tardigrade genome and improved radiotolerance of human cultured cells by tardigrade-unique protein.</title>
        <authorList>
            <person name="Hashimoto T."/>
            <person name="Horikawa D.D."/>
            <person name="Saito Y."/>
            <person name="Kuwahara H."/>
            <person name="Kozuka-Hata H."/>
            <person name="Shin-I T."/>
            <person name="Minakuchi Y."/>
            <person name="Ohishi K."/>
            <person name="Motoyama A."/>
            <person name="Aizu T."/>
            <person name="Enomoto A."/>
            <person name="Kondo K."/>
            <person name="Tanaka S."/>
            <person name="Hara Y."/>
            <person name="Koshikawa S."/>
            <person name="Sagara H."/>
            <person name="Miura T."/>
            <person name="Yokobori S."/>
            <person name="Miyagawa K."/>
            <person name="Suzuki Y."/>
            <person name="Kubo T."/>
            <person name="Oyama M."/>
            <person name="Kohara Y."/>
            <person name="Fujiyama A."/>
            <person name="Arakawa K."/>
            <person name="Katayama T."/>
            <person name="Toyoda A."/>
            <person name="Kunieda T."/>
        </authorList>
    </citation>
    <scope>NUCLEOTIDE SEQUENCE [LARGE SCALE GENOMIC DNA]</scope>
    <source>
        <strain evidence="1 2">YOKOZUNA-1</strain>
    </source>
</reference>
<evidence type="ECO:0000313" key="2">
    <source>
        <dbReference type="Proteomes" id="UP000186922"/>
    </source>
</evidence>
<proteinExistence type="predicted"/>